<dbReference type="Pfam" id="PF00293">
    <property type="entry name" value="NUDIX"/>
    <property type="match status" value="1"/>
</dbReference>
<sequence length="204" mass="21342">MSGPEEGWEVLAPDDPRAAHRPGDRDLAAALVAGAALPAALEPVRTRVLALCRGGADPLARDTLPDHLTASAVVVAPDRGVLLLHHRKLGRWFQPGGHVDGDGNLLAAAVREAVEETGLDDLAPVLPAVDLDVHDVAYPDGSFHVHHDLRFLLLAPSGAEAAHNEESTGARWVRAEADLDALDADASTRRLVVRGLAVAAALGP</sequence>
<dbReference type="EMBL" id="CP116942">
    <property type="protein sequence ID" value="WCO69115.1"/>
    <property type="molecule type" value="Genomic_DNA"/>
</dbReference>
<protein>
    <submittedName>
        <fullName evidence="4">NUDIX domain-containing protein</fullName>
    </submittedName>
</protein>
<dbReference type="PANTHER" id="PTHR43736:SF1">
    <property type="entry name" value="DIHYDRONEOPTERIN TRIPHOSPHATE DIPHOSPHATASE"/>
    <property type="match status" value="1"/>
</dbReference>
<dbReference type="Proteomes" id="UP001216390">
    <property type="component" value="Chromosome"/>
</dbReference>
<organism evidence="4 5">
    <name type="scientific">Iamia majanohamensis</name>
    <dbReference type="NCBI Taxonomy" id="467976"/>
    <lineage>
        <taxon>Bacteria</taxon>
        <taxon>Bacillati</taxon>
        <taxon>Actinomycetota</taxon>
        <taxon>Acidimicrobiia</taxon>
        <taxon>Acidimicrobiales</taxon>
        <taxon>Iamiaceae</taxon>
        <taxon>Iamia</taxon>
    </lineage>
</organism>
<dbReference type="SUPFAM" id="SSF55811">
    <property type="entry name" value="Nudix"/>
    <property type="match status" value="1"/>
</dbReference>
<keyword evidence="5" id="KW-1185">Reference proteome</keyword>
<reference evidence="4" key="1">
    <citation type="submission" date="2023-01" db="EMBL/GenBank/DDBJ databases">
        <title>The diversity of Class Acidimicrobiia in South China Sea sediment environments and the proposal of Iamia marina sp. nov., a novel species of the genus Iamia.</title>
        <authorList>
            <person name="He Y."/>
            <person name="Tian X."/>
        </authorList>
    </citation>
    <scope>NUCLEOTIDE SEQUENCE</scope>
    <source>
        <strain evidence="4">DSM 19957</strain>
    </source>
</reference>
<evidence type="ECO:0000256" key="1">
    <source>
        <dbReference type="ARBA" id="ARBA00005582"/>
    </source>
</evidence>
<proteinExistence type="inferred from homology"/>
<comment type="similarity">
    <text evidence="1">Belongs to the Nudix hydrolase family.</text>
</comment>
<evidence type="ECO:0000256" key="2">
    <source>
        <dbReference type="SAM" id="MobiDB-lite"/>
    </source>
</evidence>
<feature type="domain" description="Nudix hydrolase" evidence="3">
    <location>
        <begin position="65"/>
        <end position="197"/>
    </location>
</feature>
<dbReference type="RefSeq" id="WP_272738629.1">
    <property type="nucleotide sequence ID" value="NZ_CP116942.1"/>
</dbReference>
<dbReference type="AlphaFoldDB" id="A0AAF0BXI0"/>
<dbReference type="PROSITE" id="PS51462">
    <property type="entry name" value="NUDIX"/>
    <property type="match status" value="1"/>
</dbReference>
<dbReference type="Gene3D" id="3.90.79.10">
    <property type="entry name" value="Nucleoside Triphosphate Pyrophosphohydrolase"/>
    <property type="match status" value="1"/>
</dbReference>
<dbReference type="PANTHER" id="PTHR43736">
    <property type="entry name" value="ADP-RIBOSE PYROPHOSPHATASE"/>
    <property type="match status" value="1"/>
</dbReference>
<feature type="region of interest" description="Disordered" evidence="2">
    <location>
        <begin position="1"/>
        <end position="22"/>
    </location>
</feature>
<evidence type="ECO:0000313" key="4">
    <source>
        <dbReference type="EMBL" id="WCO69115.1"/>
    </source>
</evidence>
<dbReference type="InterPro" id="IPR000086">
    <property type="entry name" value="NUDIX_hydrolase_dom"/>
</dbReference>
<name>A0AAF0BXI0_9ACTN</name>
<evidence type="ECO:0000259" key="3">
    <source>
        <dbReference type="PROSITE" id="PS51462"/>
    </source>
</evidence>
<dbReference type="CDD" id="cd03674">
    <property type="entry name" value="NUDIX_Hydrolase"/>
    <property type="match status" value="1"/>
</dbReference>
<gene>
    <name evidence="4" type="ORF">PO878_10295</name>
</gene>
<dbReference type="InterPro" id="IPR015797">
    <property type="entry name" value="NUDIX_hydrolase-like_dom_sf"/>
</dbReference>
<dbReference type="KEGG" id="ima:PO878_10295"/>
<evidence type="ECO:0000313" key="5">
    <source>
        <dbReference type="Proteomes" id="UP001216390"/>
    </source>
</evidence>
<accession>A0AAF0BXI0</accession>